<evidence type="ECO:0000256" key="2">
    <source>
        <dbReference type="ARBA" id="ARBA00023015"/>
    </source>
</evidence>
<dbReference type="InterPro" id="IPR018122">
    <property type="entry name" value="TF_fork_head_CS_1"/>
</dbReference>
<dbReference type="AlphaFoldDB" id="A0A9N9I9M6"/>
<dbReference type="SMART" id="SM00339">
    <property type="entry name" value="FH"/>
    <property type="match status" value="1"/>
</dbReference>
<keyword evidence="5 6" id="KW-0539">Nucleus</keyword>
<dbReference type="PRINTS" id="PR00053">
    <property type="entry name" value="FORKHEAD"/>
</dbReference>
<feature type="compositionally biased region" description="Basic and acidic residues" evidence="7">
    <location>
        <begin position="187"/>
        <end position="196"/>
    </location>
</feature>
<keyword evidence="10" id="KW-1185">Reference proteome</keyword>
<dbReference type="FunFam" id="1.10.10.10:FF:000030">
    <property type="entry name" value="Forkhead box protein K2"/>
    <property type="match status" value="1"/>
</dbReference>
<keyword evidence="2" id="KW-0805">Transcription regulation</keyword>
<name>A0A9N9I9M6_9GLOM</name>
<dbReference type="Gene3D" id="1.10.10.10">
    <property type="entry name" value="Winged helix-like DNA-binding domain superfamily/Winged helix DNA-binding domain"/>
    <property type="match status" value="1"/>
</dbReference>
<reference evidence="9" key="1">
    <citation type="submission" date="2021-06" db="EMBL/GenBank/DDBJ databases">
        <authorList>
            <person name="Kallberg Y."/>
            <person name="Tangrot J."/>
            <person name="Rosling A."/>
        </authorList>
    </citation>
    <scope>NUCLEOTIDE SEQUENCE</scope>
    <source>
        <strain evidence="9">FL130A</strain>
    </source>
</reference>
<evidence type="ECO:0000256" key="1">
    <source>
        <dbReference type="ARBA" id="ARBA00004123"/>
    </source>
</evidence>
<protein>
    <submittedName>
        <fullName evidence="9">2712_t:CDS:1</fullName>
    </submittedName>
</protein>
<dbReference type="OrthoDB" id="5954824at2759"/>
<organism evidence="9 10">
    <name type="scientific">Ambispora leptoticha</name>
    <dbReference type="NCBI Taxonomy" id="144679"/>
    <lineage>
        <taxon>Eukaryota</taxon>
        <taxon>Fungi</taxon>
        <taxon>Fungi incertae sedis</taxon>
        <taxon>Mucoromycota</taxon>
        <taxon>Glomeromycotina</taxon>
        <taxon>Glomeromycetes</taxon>
        <taxon>Archaeosporales</taxon>
        <taxon>Ambisporaceae</taxon>
        <taxon>Ambispora</taxon>
    </lineage>
</organism>
<dbReference type="PANTHER" id="PTHR45881">
    <property type="entry name" value="CHECKPOINT SUPPRESSOR 1-LIKE, ISOFORM A-RELATED"/>
    <property type="match status" value="1"/>
</dbReference>
<feature type="DNA-binding region" description="Fork-head" evidence="6">
    <location>
        <begin position="54"/>
        <end position="148"/>
    </location>
</feature>
<evidence type="ECO:0000313" key="9">
    <source>
        <dbReference type="EMBL" id="CAG8726508.1"/>
    </source>
</evidence>
<feature type="region of interest" description="Disordered" evidence="7">
    <location>
        <begin position="175"/>
        <end position="206"/>
    </location>
</feature>
<dbReference type="InterPro" id="IPR036388">
    <property type="entry name" value="WH-like_DNA-bd_sf"/>
</dbReference>
<feature type="non-terminal residue" evidence="9">
    <location>
        <position position="1"/>
    </location>
</feature>
<gene>
    <name evidence="9" type="ORF">ALEPTO_LOCUS12460</name>
</gene>
<evidence type="ECO:0000256" key="4">
    <source>
        <dbReference type="ARBA" id="ARBA00023163"/>
    </source>
</evidence>
<sequence>IESQQHSLPSSLVSVTRPIQPISPPSLPLSSTNSIRPLGESFDASVDYQSRETKPPFSYASLIAQAINSSPIKKLTLSGIYNYITTHYPFYQLAQNGWQNSIRHNLSLNKAFVKVPRNDSEPGKGAFWTIDPEAEAQFLNGVYKRNRRVSLKSIRPAAASTSPYYVNTTPAAASEKSSPLLLHRKSKTESSERDDGSINNNNNNGSMPFSFQIPIVNHIHPNHQLNGTMLNSTSTSNNGMNGLNSNHQIGSNLFPVQSLSSPGIQFNNGMIPNAGMMVSSDLSSKPISPTTNLLPSTNSSLSLADNNNDDNSGDNTYTRVTQLSNSKDTASNDNVEQSPIDTEIITTYSPPVVKKEEKLYDKQQEQKQLSEIPKSP</sequence>
<feature type="compositionally biased region" description="Polar residues" evidence="7">
    <location>
        <begin position="316"/>
        <end position="349"/>
    </location>
</feature>
<feature type="region of interest" description="Disordered" evidence="7">
    <location>
        <begin position="1"/>
        <end position="33"/>
    </location>
</feature>
<feature type="region of interest" description="Disordered" evidence="7">
    <location>
        <begin position="357"/>
        <end position="376"/>
    </location>
</feature>
<evidence type="ECO:0000256" key="6">
    <source>
        <dbReference type="PROSITE-ProRule" id="PRU00089"/>
    </source>
</evidence>
<dbReference type="SUPFAM" id="SSF46785">
    <property type="entry name" value="Winged helix' DNA-binding domain"/>
    <property type="match status" value="1"/>
</dbReference>
<dbReference type="Proteomes" id="UP000789508">
    <property type="component" value="Unassembled WGS sequence"/>
</dbReference>
<dbReference type="Pfam" id="PF00250">
    <property type="entry name" value="Forkhead"/>
    <property type="match status" value="1"/>
</dbReference>
<comment type="subcellular location">
    <subcellularLocation>
        <location evidence="1 6">Nucleus</location>
    </subcellularLocation>
</comment>
<dbReference type="PROSITE" id="PS00657">
    <property type="entry name" value="FORK_HEAD_1"/>
    <property type="match status" value="1"/>
</dbReference>
<feature type="domain" description="Fork-head" evidence="8">
    <location>
        <begin position="54"/>
        <end position="148"/>
    </location>
</feature>
<keyword evidence="4" id="KW-0804">Transcription</keyword>
<evidence type="ECO:0000256" key="7">
    <source>
        <dbReference type="SAM" id="MobiDB-lite"/>
    </source>
</evidence>
<dbReference type="InterPro" id="IPR030456">
    <property type="entry name" value="TF_fork_head_CS_2"/>
</dbReference>
<feature type="non-terminal residue" evidence="9">
    <location>
        <position position="376"/>
    </location>
</feature>
<evidence type="ECO:0000313" key="10">
    <source>
        <dbReference type="Proteomes" id="UP000789508"/>
    </source>
</evidence>
<evidence type="ECO:0000256" key="3">
    <source>
        <dbReference type="ARBA" id="ARBA00023125"/>
    </source>
</evidence>
<feature type="region of interest" description="Disordered" evidence="7">
    <location>
        <begin position="282"/>
        <end position="352"/>
    </location>
</feature>
<feature type="compositionally biased region" description="Low complexity" evidence="7">
    <location>
        <begin position="288"/>
        <end position="306"/>
    </location>
</feature>
<proteinExistence type="predicted"/>
<keyword evidence="3 6" id="KW-0238">DNA-binding</keyword>
<dbReference type="GO" id="GO:0005634">
    <property type="term" value="C:nucleus"/>
    <property type="evidence" value="ECO:0007669"/>
    <property type="project" value="UniProtKB-SubCell"/>
</dbReference>
<accession>A0A9N9I9M6</accession>
<dbReference type="EMBL" id="CAJVPS010028494">
    <property type="protein sequence ID" value="CAG8726508.1"/>
    <property type="molecule type" value="Genomic_DNA"/>
</dbReference>
<dbReference type="GO" id="GO:0003700">
    <property type="term" value="F:DNA-binding transcription factor activity"/>
    <property type="evidence" value="ECO:0007669"/>
    <property type="project" value="InterPro"/>
</dbReference>
<dbReference type="InterPro" id="IPR036390">
    <property type="entry name" value="WH_DNA-bd_sf"/>
</dbReference>
<dbReference type="InterPro" id="IPR001766">
    <property type="entry name" value="Fork_head_dom"/>
</dbReference>
<dbReference type="GO" id="GO:0043565">
    <property type="term" value="F:sequence-specific DNA binding"/>
    <property type="evidence" value="ECO:0007669"/>
    <property type="project" value="InterPro"/>
</dbReference>
<feature type="compositionally biased region" description="Polar residues" evidence="7">
    <location>
        <begin position="1"/>
        <end position="14"/>
    </location>
</feature>
<dbReference type="PROSITE" id="PS50039">
    <property type="entry name" value="FORK_HEAD_3"/>
    <property type="match status" value="1"/>
</dbReference>
<evidence type="ECO:0000256" key="5">
    <source>
        <dbReference type="ARBA" id="ARBA00023242"/>
    </source>
</evidence>
<dbReference type="PROSITE" id="PS00658">
    <property type="entry name" value="FORK_HEAD_2"/>
    <property type="match status" value="1"/>
</dbReference>
<evidence type="ECO:0000259" key="8">
    <source>
        <dbReference type="PROSITE" id="PS50039"/>
    </source>
</evidence>
<dbReference type="GO" id="GO:0006357">
    <property type="term" value="P:regulation of transcription by RNA polymerase II"/>
    <property type="evidence" value="ECO:0007669"/>
    <property type="project" value="UniProtKB-ARBA"/>
</dbReference>
<comment type="caution">
    <text evidence="9">The sequence shown here is derived from an EMBL/GenBank/DDBJ whole genome shotgun (WGS) entry which is preliminary data.</text>
</comment>